<proteinExistence type="predicted"/>
<feature type="region of interest" description="Disordered" evidence="1">
    <location>
        <begin position="46"/>
        <end position="65"/>
    </location>
</feature>
<reference evidence="2 3" key="1">
    <citation type="submission" date="2018-01" db="EMBL/GenBank/DDBJ databases">
        <authorList>
            <person name="Paulsen S."/>
            <person name="Gram L.K."/>
        </authorList>
    </citation>
    <scope>NUCLEOTIDE SEQUENCE [LARGE SCALE GENOMIC DNA]</scope>
    <source>
        <strain evidence="2 3">S2676</strain>
    </source>
</reference>
<reference evidence="3" key="2">
    <citation type="submission" date="2019-06" db="EMBL/GenBank/DDBJ databases">
        <title>Co-occurence of chitin degradation, pigmentation and bioactivity in marine Pseudoalteromonas.</title>
        <authorList>
            <person name="Sonnenschein E.C."/>
            <person name="Bech P.K."/>
        </authorList>
    </citation>
    <scope>NUCLEOTIDE SEQUENCE [LARGE SCALE GENOMIC DNA]</scope>
    <source>
        <strain evidence="3">S2676</strain>
    </source>
</reference>
<comment type="caution">
    <text evidence="2">The sequence shown here is derived from an EMBL/GenBank/DDBJ whole genome shotgun (WGS) entry which is preliminary data.</text>
</comment>
<evidence type="ECO:0000313" key="2">
    <source>
        <dbReference type="EMBL" id="TMP26105.1"/>
    </source>
</evidence>
<dbReference type="AlphaFoldDB" id="A0A5S3WGX9"/>
<feature type="compositionally biased region" description="Polar residues" evidence="1">
    <location>
        <begin position="52"/>
        <end position="65"/>
    </location>
</feature>
<dbReference type="RefSeq" id="WP_138552710.1">
    <property type="nucleotide sequence ID" value="NZ_PNCH01000041.1"/>
</dbReference>
<name>A0A5S3WGX9_9GAMM</name>
<accession>A0A5S3WGX9</accession>
<dbReference type="Proteomes" id="UP000310249">
    <property type="component" value="Unassembled WGS sequence"/>
</dbReference>
<evidence type="ECO:0000313" key="3">
    <source>
        <dbReference type="Proteomes" id="UP000310249"/>
    </source>
</evidence>
<dbReference type="EMBL" id="PNCI01000052">
    <property type="protein sequence ID" value="TMP26105.1"/>
    <property type="molecule type" value="Genomic_DNA"/>
</dbReference>
<evidence type="ECO:0000256" key="1">
    <source>
        <dbReference type="SAM" id="MobiDB-lite"/>
    </source>
</evidence>
<sequence>MLDLTELEINDDNSLPAYKKDKLKDNIDELKARLEVAIDELLGDVQDPQLAPESTQTPDNLFSLS</sequence>
<protein>
    <submittedName>
        <fullName evidence="2">Uncharacterized protein</fullName>
    </submittedName>
</protein>
<dbReference type="OrthoDB" id="6309180at2"/>
<organism evidence="2 3">
    <name type="scientific">Pseudoalteromonas rubra</name>
    <dbReference type="NCBI Taxonomy" id="43658"/>
    <lineage>
        <taxon>Bacteria</taxon>
        <taxon>Pseudomonadati</taxon>
        <taxon>Pseudomonadota</taxon>
        <taxon>Gammaproteobacteria</taxon>
        <taxon>Alteromonadales</taxon>
        <taxon>Pseudoalteromonadaceae</taxon>
        <taxon>Pseudoalteromonas</taxon>
    </lineage>
</organism>
<gene>
    <name evidence="2" type="ORF">CWB99_19670</name>
</gene>